<proteinExistence type="predicted"/>
<organism evidence="2 3">
    <name type="scientific">Candidatus Desulfolinea nitratireducens</name>
    <dbReference type="NCBI Taxonomy" id="2841698"/>
    <lineage>
        <taxon>Bacteria</taxon>
        <taxon>Bacillati</taxon>
        <taxon>Chloroflexota</taxon>
        <taxon>Anaerolineae</taxon>
        <taxon>Anaerolineales</taxon>
        <taxon>Anaerolineales incertae sedis</taxon>
        <taxon>Candidatus Desulfolinea</taxon>
    </lineage>
</organism>
<keyword evidence="1" id="KW-0812">Transmembrane</keyword>
<evidence type="ECO:0000313" key="2">
    <source>
        <dbReference type="EMBL" id="MBC8333695.1"/>
    </source>
</evidence>
<evidence type="ECO:0000256" key="1">
    <source>
        <dbReference type="SAM" id="Phobius"/>
    </source>
</evidence>
<dbReference type="EMBL" id="JACNJN010000019">
    <property type="protein sequence ID" value="MBC8333695.1"/>
    <property type="molecule type" value="Genomic_DNA"/>
</dbReference>
<name>A0A8J6NH68_9CHLR</name>
<keyword evidence="1" id="KW-0472">Membrane</keyword>
<dbReference type="Proteomes" id="UP000614469">
    <property type="component" value="Unassembled WGS sequence"/>
</dbReference>
<sequence>MFNDRDLTIMGVGAIAAVICLLIPSLGLVAKGIIAFVVLMTFMALALIRLGPDRVPMEVFLKRRIKFATQVRQHTYHGGRDAAFPSTHMTKSPSHFRPLSLQLDDSNIYWVVSIWLAVVGIYFVIWLQNGGAEEISFWIRQL</sequence>
<gene>
    <name evidence="2" type="ORF">H8E29_00365</name>
</gene>
<feature type="transmembrane region" description="Helical" evidence="1">
    <location>
        <begin position="33"/>
        <end position="52"/>
    </location>
</feature>
<keyword evidence="1" id="KW-1133">Transmembrane helix</keyword>
<protein>
    <submittedName>
        <fullName evidence="2">Uncharacterized protein</fullName>
    </submittedName>
</protein>
<accession>A0A8J6NH68</accession>
<evidence type="ECO:0000313" key="3">
    <source>
        <dbReference type="Proteomes" id="UP000614469"/>
    </source>
</evidence>
<reference evidence="2 3" key="1">
    <citation type="submission" date="2020-08" db="EMBL/GenBank/DDBJ databases">
        <title>Bridging the membrane lipid divide: bacteria of the FCB group superphylum have the potential to synthesize archaeal ether lipids.</title>
        <authorList>
            <person name="Villanueva L."/>
            <person name="Von Meijenfeldt F.A.B."/>
            <person name="Westbye A.B."/>
            <person name="Yadav S."/>
            <person name="Hopmans E.C."/>
            <person name="Dutilh B.E."/>
            <person name="Sinninghe Damste J.S."/>
        </authorList>
    </citation>
    <scope>NUCLEOTIDE SEQUENCE [LARGE SCALE GENOMIC DNA]</scope>
    <source>
        <strain evidence="2">NIOZ-UU36</strain>
    </source>
</reference>
<comment type="caution">
    <text evidence="2">The sequence shown here is derived from an EMBL/GenBank/DDBJ whole genome shotgun (WGS) entry which is preliminary data.</text>
</comment>
<dbReference type="AlphaFoldDB" id="A0A8J6NH68"/>
<feature type="transmembrane region" description="Helical" evidence="1">
    <location>
        <begin position="7"/>
        <end position="27"/>
    </location>
</feature>
<feature type="transmembrane region" description="Helical" evidence="1">
    <location>
        <begin position="107"/>
        <end position="127"/>
    </location>
</feature>